<dbReference type="Proteomes" id="UP000265520">
    <property type="component" value="Unassembled WGS sequence"/>
</dbReference>
<sequence length="92" mass="10648">MGSASTSTVQNPLSPLNLPPIVRIGRTLNFTGDTMKFDEKLLNFSYDRMVDFENLKVNGFDVQHHFHNQGWDRYFEVLNVLSFCMLAKFCKN</sequence>
<gene>
    <name evidence="1" type="ORF">A2U01_0009886</name>
</gene>
<comment type="caution">
    <text evidence="1">The sequence shown here is derived from an EMBL/GenBank/DDBJ whole genome shotgun (WGS) entry which is preliminary data.</text>
</comment>
<proteinExistence type="predicted"/>
<evidence type="ECO:0000313" key="1">
    <source>
        <dbReference type="EMBL" id="MCH88993.1"/>
    </source>
</evidence>
<protein>
    <recommendedName>
        <fullName evidence="3">Cullin-like protein</fullName>
    </recommendedName>
</protein>
<reference evidence="1 2" key="1">
    <citation type="journal article" date="2018" name="Front. Plant Sci.">
        <title>Red Clover (Trifolium pratense) and Zigzag Clover (T. medium) - A Picture of Genomic Similarities and Differences.</title>
        <authorList>
            <person name="Dluhosova J."/>
            <person name="Istvanek J."/>
            <person name="Nedelnik J."/>
            <person name="Repkova J."/>
        </authorList>
    </citation>
    <scope>NUCLEOTIDE SEQUENCE [LARGE SCALE GENOMIC DNA]</scope>
    <source>
        <strain evidence="2">cv. 10/8</strain>
        <tissue evidence="1">Leaf</tissue>
    </source>
</reference>
<evidence type="ECO:0000313" key="2">
    <source>
        <dbReference type="Proteomes" id="UP000265520"/>
    </source>
</evidence>
<keyword evidence="2" id="KW-1185">Reference proteome</keyword>
<evidence type="ECO:0008006" key="3">
    <source>
        <dbReference type="Google" id="ProtNLM"/>
    </source>
</evidence>
<name>A0A392MP47_9FABA</name>
<dbReference type="EMBL" id="LXQA010015237">
    <property type="protein sequence ID" value="MCH88993.1"/>
    <property type="molecule type" value="Genomic_DNA"/>
</dbReference>
<accession>A0A392MP47</accession>
<organism evidence="1 2">
    <name type="scientific">Trifolium medium</name>
    <dbReference type="NCBI Taxonomy" id="97028"/>
    <lineage>
        <taxon>Eukaryota</taxon>
        <taxon>Viridiplantae</taxon>
        <taxon>Streptophyta</taxon>
        <taxon>Embryophyta</taxon>
        <taxon>Tracheophyta</taxon>
        <taxon>Spermatophyta</taxon>
        <taxon>Magnoliopsida</taxon>
        <taxon>eudicotyledons</taxon>
        <taxon>Gunneridae</taxon>
        <taxon>Pentapetalae</taxon>
        <taxon>rosids</taxon>
        <taxon>fabids</taxon>
        <taxon>Fabales</taxon>
        <taxon>Fabaceae</taxon>
        <taxon>Papilionoideae</taxon>
        <taxon>50 kb inversion clade</taxon>
        <taxon>NPAAA clade</taxon>
        <taxon>Hologalegina</taxon>
        <taxon>IRL clade</taxon>
        <taxon>Trifolieae</taxon>
        <taxon>Trifolium</taxon>
    </lineage>
</organism>
<dbReference type="AlphaFoldDB" id="A0A392MP47"/>